<dbReference type="InterPro" id="IPR022555">
    <property type="entry name" value="DUF2577"/>
</dbReference>
<name>A0A383RD28_PAEAL</name>
<dbReference type="EMBL" id="LS992241">
    <property type="protein sequence ID" value="SYX84601.1"/>
    <property type="molecule type" value="Genomic_DNA"/>
</dbReference>
<reference evidence="2" key="1">
    <citation type="submission" date="2018-08" db="EMBL/GenBank/DDBJ databases">
        <authorList>
            <person name="Chevrot R."/>
        </authorList>
    </citation>
    <scope>NUCLEOTIDE SEQUENCE [LARGE SCALE GENOMIC DNA]</scope>
</reference>
<protein>
    <recommendedName>
        <fullName evidence="3">DUF2577 domain-containing protein</fullName>
    </recommendedName>
</protein>
<evidence type="ECO:0000313" key="1">
    <source>
        <dbReference type="EMBL" id="SYX84601.1"/>
    </source>
</evidence>
<dbReference type="Proteomes" id="UP000304148">
    <property type="component" value="Chromosome"/>
</dbReference>
<dbReference type="AlphaFoldDB" id="A0A383RD28"/>
<organism evidence="1 2">
    <name type="scientific">Paenibacillus alvei</name>
    <name type="common">Bacillus alvei</name>
    <dbReference type="NCBI Taxonomy" id="44250"/>
    <lineage>
        <taxon>Bacteria</taxon>
        <taxon>Bacillati</taxon>
        <taxon>Bacillota</taxon>
        <taxon>Bacilli</taxon>
        <taxon>Bacillales</taxon>
        <taxon>Paenibacillaceae</taxon>
        <taxon>Paenibacillus</taxon>
    </lineage>
</organism>
<sequence length="99" mass="10618">MNLLELIKTAAAEAVAAADPVSVIFGSVTSVTPIEINIDQRLSLTTEFLILSESVQEMTVDISGTNYVIRKGLQAGDTVILLRVQGGQQYVVLDRVVVT</sequence>
<gene>
    <name evidence="1" type="ORF">PBLR_13023</name>
</gene>
<proteinExistence type="predicted"/>
<dbReference type="RefSeq" id="WP_138186477.1">
    <property type="nucleotide sequence ID" value="NZ_LS992241.1"/>
</dbReference>
<dbReference type="Pfam" id="PF10844">
    <property type="entry name" value="DUF2577"/>
    <property type="match status" value="1"/>
</dbReference>
<evidence type="ECO:0000313" key="2">
    <source>
        <dbReference type="Proteomes" id="UP000304148"/>
    </source>
</evidence>
<accession>A0A383RD28</accession>
<evidence type="ECO:0008006" key="3">
    <source>
        <dbReference type="Google" id="ProtNLM"/>
    </source>
</evidence>